<evidence type="ECO:0000313" key="1">
    <source>
        <dbReference type="EMBL" id="NBI08306.1"/>
    </source>
</evidence>
<dbReference type="RefSeq" id="WP_160198766.1">
    <property type="nucleotide sequence ID" value="NZ_QXXA01000028.1"/>
</dbReference>
<dbReference type="Proteomes" id="UP000467132">
    <property type="component" value="Unassembled WGS sequence"/>
</dbReference>
<evidence type="ECO:0000313" key="2">
    <source>
        <dbReference type="Proteomes" id="UP000467132"/>
    </source>
</evidence>
<dbReference type="AlphaFoldDB" id="A0A845R3P5"/>
<name>A0A845R3P5_9CLOT</name>
<gene>
    <name evidence="1" type="ORF">D3Z33_15745</name>
</gene>
<dbReference type="OrthoDB" id="2627118at2"/>
<comment type="caution">
    <text evidence="1">The sequence shown here is derived from an EMBL/GenBank/DDBJ whole genome shotgun (WGS) entry which is preliminary data.</text>
</comment>
<keyword evidence="2" id="KW-1185">Reference proteome</keyword>
<sequence>MGFFDKMKELNEKAKESKSKKIKIVAKLYHLEGIPKMKDGQKTMVELNPKDNKLYIEERFVGKHRNNATVLDMDKFKYVESTTVSEIQEKDKSIIGRAIVGGLVGPVGAVIGGLSGLGSKKKEINNNIMIIGYKSNEKRKQISFMDGKGTMNYKFLYNELKKYEREEENKTGQTEL</sequence>
<organism evidence="1 2">
    <name type="scientific">Senegalia massiliensis</name>
    <dbReference type="NCBI Taxonomy" id="1720316"/>
    <lineage>
        <taxon>Bacteria</taxon>
        <taxon>Bacillati</taxon>
        <taxon>Bacillota</taxon>
        <taxon>Clostridia</taxon>
        <taxon>Eubacteriales</taxon>
        <taxon>Clostridiaceae</taxon>
        <taxon>Senegalia</taxon>
    </lineage>
</organism>
<protein>
    <submittedName>
        <fullName evidence="1">Uncharacterized protein</fullName>
    </submittedName>
</protein>
<reference evidence="1 2" key="1">
    <citation type="submission" date="2018-08" db="EMBL/GenBank/DDBJ databases">
        <title>Murine metabolic-syndrome-specific gut microbial biobank.</title>
        <authorList>
            <person name="Liu C."/>
        </authorList>
    </citation>
    <scope>NUCLEOTIDE SEQUENCE [LARGE SCALE GENOMIC DNA]</scope>
    <source>
        <strain evidence="1 2">583</strain>
    </source>
</reference>
<dbReference type="EMBL" id="QXXA01000028">
    <property type="protein sequence ID" value="NBI08306.1"/>
    <property type="molecule type" value="Genomic_DNA"/>
</dbReference>
<proteinExistence type="predicted"/>
<accession>A0A845R3P5</accession>